<reference evidence="1 2" key="1">
    <citation type="submission" date="2019-04" db="EMBL/GenBank/DDBJ databases">
        <title>Bacillus sediminilitoris sp. nov., isolated from a tidal flat sediment on the East China Sea.</title>
        <authorList>
            <person name="Wei Y."/>
            <person name="Mao H."/>
            <person name="Fang J."/>
        </authorList>
    </citation>
    <scope>NUCLEOTIDE SEQUENCE [LARGE SCALE GENOMIC DNA]</scope>
    <source>
        <strain evidence="1 2">DSL-17</strain>
    </source>
</reference>
<evidence type="ECO:0000313" key="2">
    <source>
        <dbReference type="Proteomes" id="UP000310334"/>
    </source>
</evidence>
<name>A0A4V3WER3_9BACI</name>
<evidence type="ECO:0000313" key="1">
    <source>
        <dbReference type="EMBL" id="THF77422.1"/>
    </source>
</evidence>
<dbReference type="Proteomes" id="UP000310334">
    <property type="component" value="Unassembled WGS sequence"/>
</dbReference>
<dbReference type="InterPro" id="IPR038292">
    <property type="entry name" value="YmfJ/YflH_sf"/>
</dbReference>
<organism evidence="1 2">
    <name type="scientific">Metabacillus sediminilitoris</name>
    <dbReference type="NCBI Taxonomy" id="2567941"/>
    <lineage>
        <taxon>Bacteria</taxon>
        <taxon>Bacillati</taxon>
        <taxon>Bacillota</taxon>
        <taxon>Bacilli</taxon>
        <taxon>Bacillales</taxon>
        <taxon>Bacillaceae</taxon>
        <taxon>Metabacillus</taxon>
    </lineage>
</organism>
<dbReference type="Pfam" id="PF11588">
    <property type="entry name" value="DUF3243"/>
    <property type="match status" value="1"/>
</dbReference>
<dbReference type="AlphaFoldDB" id="A0A4V3WER3"/>
<dbReference type="InterPro" id="IPR021637">
    <property type="entry name" value="DUF3243"/>
</dbReference>
<dbReference type="RefSeq" id="WP_136356729.1">
    <property type="nucleotide sequence ID" value="NZ_CP046266.1"/>
</dbReference>
<comment type="caution">
    <text evidence="1">The sequence shown here is derived from an EMBL/GenBank/DDBJ whole genome shotgun (WGS) entry which is preliminary data.</text>
</comment>
<dbReference type="Gene3D" id="1.10.760.20">
    <property type="entry name" value="Protein of unknown function DUF3243"/>
    <property type="match status" value="1"/>
</dbReference>
<accession>A0A4V3WER3</accession>
<keyword evidence="2" id="KW-1185">Reference proteome</keyword>
<proteinExistence type="predicted"/>
<protein>
    <submittedName>
        <fullName evidence="1">DUF3243 domain-containing protein</fullName>
    </submittedName>
</protein>
<sequence>MDQSNETNQSEQLNKVERAVNGLKQEEKDEILSNFEGFKEFLGNKVALGKKMGLTEEQLALATQKVAGYLAEHEAPRNREEKLLQELWRAGSEDERHMLSHMLVKLVKY</sequence>
<gene>
    <name evidence="1" type="ORF">E6W99_18960</name>
</gene>
<dbReference type="OrthoDB" id="2418090at2"/>
<dbReference type="EMBL" id="SSNT01000015">
    <property type="protein sequence ID" value="THF77422.1"/>
    <property type="molecule type" value="Genomic_DNA"/>
</dbReference>